<dbReference type="Proteomes" id="UP001172159">
    <property type="component" value="Unassembled WGS sequence"/>
</dbReference>
<name>A0AA40BM83_9PEZI</name>
<evidence type="ECO:0000313" key="3">
    <source>
        <dbReference type="Proteomes" id="UP001172159"/>
    </source>
</evidence>
<comment type="caution">
    <text evidence="2">The sequence shown here is derived from an EMBL/GenBank/DDBJ whole genome shotgun (WGS) entry which is preliminary data.</text>
</comment>
<keyword evidence="3" id="KW-1185">Reference proteome</keyword>
<organism evidence="2 3">
    <name type="scientific">Apiosordaria backusii</name>
    <dbReference type="NCBI Taxonomy" id="314023"/>
    <lineage>
        <taxon>Eukaryota</taxon>
        <taxon>Fungi</taxon>
        <taxon>Dikarya</taxon>
        <taxon>Ascomycota</taxon>
        <taxon>Pezizomycotina</taxon>
        <taxon>Sordariomycetes</taxon>
        <taxon>Sordariomycetidae</taxon>
        <taxon>Sordariales</taxon>
        <taxon>Lasiosphaeriaceae</taxon>
        <taxon>Apiosordaria</taxon>
    </lineage>
</organism>
<dbReference type="AlphaFoldDB" id="A0AA40BM83"/>
<evidence type="ECO:0000313" key="2">
    <source>
        <dbReference type="EMBL" id="KAK0736738.1"/>
    </source>
</evidence>
<gene>
    <name evidence="2" type="ORF">B0T21DRAFT_451413</name>
</gene>
<proteinExistence type="predicted"/>
<accession>A0AA40BM83</accession>
<evidence type="ECO:0000256" key="1">
    <source>
        <dbReference type="SAM" id="MobiDB-lite"/>
    </source>
</evidence>
<protein>
    <submittedName>
        <fullName evidence="2">Uncharacterized protein</fullName>
    </submittedName>
</protein>
<reference evidence="2" key="1">
    <citation type="submission" date="2023-06" db="EMBL/GenBank/DDBJ databases">
        <title>Genome-scale phylogeny and comparative genomics of the fungal order Sordariales.</title>
        <authorList>
            <consortium name="Lawrence Berkeley National Laboratory"/>
            <person name="Hensen N."/>
            <person name="Bonometti L."/>
            <person name="Westerberg I."/>
            <person name="Brannstrom I.O."/>
            <person name="Guillou S."/>
            <person name="Cros-Aarteil S."/>
            <person name="Calhoun S."/>
            <person name="Haridas S."/>
            <person name="Kuo A."/>
            <person name="Mondo S."/>
            <person name="Pangilinan J."/>
            <person name="Riley R."/>
            <person name="Labutti K."/>
            <person name="Andreopoulos B."/>
            <person name="Lipzen A."/>
            <person name="Chen C."/>
            <person name="Yanf M."/>
            <person name="Daum C."/>
            <person name="Ng V."/>
            <person name="Clum A."/>
            <person name="Steindorff A."/>
            <person name="Ohm R."/>
            <person name="Martin F."/>
            <person name="Silar P."/>
            <person name="Natvig D."/>
            <person name="Lalanne C."/>
            <person name="Gautier V."/>
            <person name="Ament-Velasquez S.L."/>
            <person name="Kruys A."/>
            <person name="Hutchinson M.I."/>
            <person name="Powell A.J."/>
            <person name="Barry K."/>
            <person name="Miller A.N."/>
            <person name="Grigoriev I.V."/>
            <person name="Debuchy R."/>
            <person name="Gladieux P."/>
            <person name="Thoren M.H."/>
            <person name="Johannesson H."/>
        </authorList>
    </citation>
    <scope>NUCLEOTIDE SEQUENCE</scope>
    <source>
        <strain evidence="2">CBS 540.89</strain>
    </source>
</reference>
<dbReference type="EMBL" id="JAUKTV010000006">
    <property type="protein sequence ID" value="KAK0736738.1"/>
    <property type="molecule type" value="Genomic_DNA"/>
</dbReference>
<feature type="region of interest" description="Disordered" evidence="1">
    <location>
        <begin position="1"/>
        <end position="26"/>
    </location>
</feature>
<sequence length="318" mass="35404">MSFMKRKADGKLPEPHHKKSKLSHASCGAGRSAIAVTYHRVLPGHLEDGKQVTLAYSWSSQIDFNVAEALAFAEGLRQLQKAILSLTEQAKAQGRSLVGQPIKAQIFTDSIAILDALSGRKGLSAHDPGSTLFLRSIGCILDQVHSMKNAVPTEVQLEVSWVPSRNERRAKTKQKVRLHGDANYAANFARETETCFFFNASPTVCAVRPPSYHLSRRMTWSPEDHGVGTSTPAQTSAALPLSLCTELENKPTTRTSKLVRQRIKELSRWIEPYPDEDVTEYDLDDWRSLPVVIVPTAWRDFPAVVPSLLVLVIWMIHK</sequence>
<feature type="compositionally biased region" description="Basic and acidic residues" evidence="1">
    <location>
        <begin position="1"/>
        <end position="15"/>
    </location>
</feature>